<comment type="similarity">
    <text evidence="2">Belongs to the GPAT/DAPAT family.</text>
</comment>
<evidence type="ECO:0000259" key="6">
    <source>
        <dbReference type="SMART" id="SM00563"/>
    </source>
</evidence>
<sequence length="322" mass="37290">DPRLVSARQKDFFVDILDERRHTSDFAWSLRHRDVPTYKYNKPRSPADVKQDVLQSDRTVEETGQPYEFVVKEAEYIVDEMSHNLRVGVVRCFALVLVKVMKKLFERIYVNEEAIQNVRAMLKDYPILLMPSHRSYLDFLLMSYVFYHYDLPLPVIAAAMDFMGMKFFGWLLRNSGAFYIRRSFGDDQLYWAVFTEYVQTHICNGDSPIEFYVEGTRSRTQKSLPPRIGMLSASLEPYFKANVPDIMVVPISISYDRVLEERLYAYELLGVPKPKESASGVFKARSILSEDFGNVHIFIGAPRSIRTFSVSEVDRTAHSTSP</sequence>
<evidence type="ECO:0000313" key="8">
    <source>
        <dbReference type="Proteomes" id="UP001164746"/>
    </source>
</evidence>
<keyword evidence="5" id="KW-0012">Acyltransferase</keyword>
<dbReference type="PANTHER" id="PTHR12563">
    <property type="entry name" value="GLYCEROL-3-PHOSPHATE ACYLTRANSFERASE"/>
    <property type="match status" value="1"/>
</dbReference>
<keyword evidence="4" id="KW-0472">Membrane</keyword>
<dbReference type="Proteomes" id="UP001164746">
    <property type="component" value="Chromosome 11"/>
</dbReference>
<comment type="subcellular location">
    <subcellularLocation>
        <location evidence="1">Endomembrane system</location>
        <topology evidence="1">Peripheral membrane protein</topology>
    </subcellularLocation>
</comment>
<dbReference type="InterPro" id="IPR002123">
    <property type="entry name" value="Plipid/glycerol_acylTrfase"/>
</dbReference>
<evidence type="ECO:0000256" key="1">
    <source>
        <dbReference type="ARBA" id="ARBA00004184"/>
    </source>
</evidence>
<dbReference type="InterPro" id="IPR022284">
    <property type="entry name" value="GPAT/DHAPAT"/>
</dbReference>
<gene>
    <name evidence="7" type="ORF">MAR_001785</name>
</gene>
<evidence type="ECO:0000256" key="3">
    <source>
        <dbReference type="ARBA" id="ARBA00022679"/>
    </source>
</evidence>
<dbReference type="Pfam" id="PF19277">
    <property type="entry name" value="GPAT_C"/>
    <property type="match status" value="1"/>
</dbReference>
<name>A0ABY7FG05_MYAAR</name>
<evidence type="ECO:0000256" key="2">
    <source>
        <dbReference type="ARBA" id="ARBA00007937"/>
    </source>
</evidence>
<dbReference type="EMBL" id="CP111022">
    <property type="protein sequence ID" value="WAR19947.1"/>
    <property type="molecule type" value="Genomic_DNA"/>
</dbReference>
<keyword evidence="3" id="KW-0808">Transferase</keyword>
<dbReference type="CDD" id="cd07993">
    <property type="entry name" value="LPLAT_DHAPAT-like"/>
    <property type="match status" value="1"/>
</dbReference>
<protein>
    <submittedName>
        <fullName evidence="7">GNPAT-like protein</fullName>
    </submittedName>
</protein>
<feature type="non-terminal residue" evidence="7">
    <location>
        <position position="1"/>
    </location>
</feature>
<dbReference type="PANTHER" id="PTHR12563:SF17">
    <property type="entry name" value="DIHYDROXYACETONE PHOSPHATE ACYLTRANSFERASE"/>
    <property type="match status" value="1"/>
</dbReference>
<feature type="domain" description="Phospholipid/glycerol acyltransferase" evidence="6">
    <location>
        <begin position="127"/>
        <end position="256"/>
    </location>
</feature>
<dbReference type="InterPro" id="IPR041728">
    <property type="entry name" value="GPAT/DHAPAT_LPLAT"/>
</dbReference>
<keyword evidence="8" id="KW-1185">Reference proteome</keyword>
<dbReference type="SMART" id="SM00563">
    <property type="entry name" value="PlsC"/>
    <property type="match status" value="1"/>
</dbReference>
<proteinExistence type="inferred from homology"/>
<feature type="non-terminal residue" evidence="7">
    <location>
        <position position="322"/>
    </location>
</feature>
<reference evidence="7" key="1">
    <citation type="submission" date="2022-11" db="EMBL/GenBank/DDBJ databases">
        <title>Centuries of genome instability and evolution in soft-shell clam transmissible cancer (bioRxiv).</title>
        <authorList>
            <person name="Hart S.F.M."/>
            <person name="Yonemitsu M.A."/>
            <person name="Giersch R.M."/>
            <person name="Beal B.F."/>
            <person name="Arriagada G."/>
            <person name="Davis B.W."/>
            <person name="Ostrander E.A."/>
            <person name="Goff S.P."/>
            <person name="Metzger M.J."/>
        </authorList>
    </citation>
    <scope>NUCLEOTIDE SEQUENCE</scope>
    <source>
        <strain evidence="7">MELC-2E11</strain>
        <tissue evidence="7">Siphon/mantle</tissue>
    </source>
</reference>
<dbReference type="SUPFAM" id="SSF69593">
    <property type="entry name" value="Glycerol-3-phosphate (1)-acyltransferase"/>
    <property type="match status" value="1"/>
</dbReference>
<evidence type="ECO:0000256" key="4">
    <source>
        <dbReference type="ARBA" id="ARBA00023136"/>
    </source>
</evidence>
<evidence type="ECO:0000256" key="5">
    <source>
        <dbReference type="ARBA" id="ARBA00023315"/>
    </source>
</evidence>
<dbReference type="InterPro" id="IPR045520">
    <property type="entry name" value="GPAT/DHAPAT_C"/>
</dbReference>
<dbReference type="Pfam" id="PF01553">
    <property type="entry name" value="Acyltransferase"/>
    <property type="match status" value="1"/>
</dbReference>
<evidence type="ECO:0000313" key="7">
    <source>
        <dbReference type="EMBL" id="WAR19947.1"/>
    </source>
</evidence>
<accession>A0ABY7FG05</accession>
<organism evidence="7 8">
    <name type="scientific">Mya arenaria</name>
    <name type="common">Soft-shell clam</name>
    <dbReference type="NCBI Taxonomy" id="6604"/>
    <lineage>
        <taxon>Eukaryota</taxon>
        <taxon>Metazoa</taxon>
        <taxon>Spiralia</taxon>
        <taxon>Lophotrochozoa</taxon>
        <taxon>Mollusca</taxon>
        <taxon>Bivalvia</taxon>
        <taxon>Autobranchia</taxon>
        <taxon>Heteroconchia</taxon>
        <taxon>Euheterodonta</taxon>
        <taxon>Imparidentia</taxon>
        <taxon>Neoheterodontei</taxon>
        <taxon>Myida</taxon>
        <taxon>Myoidea</taxon>
        <taxon>Myidae</taxon>
        <taxon>Mya</taxon>
    </lineage>
</organism>